<name>A0A3P4B8H3_9BURK</name>
<dbReference type="AlphaFoldDB" id="A0A3P4B8H3"/>
<dbReference type="EMBL" id="UWPJ01000046">
    <property type="protein sequence ID" value="VCU72617.1"/>
    <property type="molecule type" value="Genomic_DNA"/>
</dbReference>
<sequence>MEGTIRVGVMSAEDAMKDELSRICRISDMLCTGHAALRDRYAKFAFALDLLTLGVSTWLVALAFVEPKLNVTLTPFGWDSQIWVGVLGTSVFFLTLIQVKTDWKGRSDAHKRTLNVYTEVKREAGYILSAGEYDRDACQRVFSRYDMAVSVGVPIPESEFLRQKQRHLVKIALSKALDRRPAASLMWLRVRLWLRNTFKAESHRESRRLFC</sequence>
<reference evidence="2 3" key="1">
    <citation type="submission" date="2018-10" db="EMBL/GenBank/DDBJ databases">
        <authorList>
            <person name="Criscuolo A."/>
        </authorList>
    </citation>
    <scope>NUCLEOTIDE SEQUENCE [LARGE SCALE GENOMIC DNA]</scope>
    <source>
        <strain evidence="2">DnA1</strain>
    </source>
</reference>
<keyword evidence="1" id="KW-0812">Transmembrane</keyword>
<feature type="transmembrane region" description="Helical" evidence="1">
    <location>
        <begin position="80"/>
        <end position="97"/>
    </location>
</feature>
<gene>
    <name evidence="2" type="ORF">PIGHUM_04719</name>
</gene>
<keyword evidence="3" id="KW-1185">Reference proteome</keyword>
<accession>A0A3P4B8H3</accession>
<keyword evidence="1" id="KW-1133">Transmembrane helix</keyword>
<feature type="transmembrane region" description="Helical" evidence="1">
    <location>
        <begin position="44"/>
        <end position="65"/>
    </location>
</feature>
<evidence type="ECO:0008006" key="4">
    <source>
        <dbReference type="Google" id="ProtNLM"/>
    </source>
</evidence>
<dbReference type="Proteomes" id="UP000277294">
    <property type="component" value="Unassembled WGS sequence"/>
</dbReference>
<evidence type="ECO:0000313" key="3">
    <source>
        <dbReference type="Proteomes" id="UP000277294"/>
    </source>
</evidence>
<proteinExistence type="predicted"/>
<keyword evidence="1" id="KW-0472">Membrane</keyword>
<evidence type="ECO:0000256" key="1">
    <source>
        <dbReference type="SAM" id="Phobius"/>
    </source>
</evidence>
<organism evidence="2 3">
    <name type="scientific">Pigmentiphaga humi</name>
    <dbReference type="NCBI Taxonomy" id="2478468"/>
    <lineage>
        <taxon>Bacteria</taxon>
        <taxon>Pseudomonadati</taxon>
        <taxon>Pseudomonadota</taxon>
        <taxon>Betaproteobacteria</taxon>
        <taxon>Burkholderiales</taxon>
        <taxon>Alcaligenaceae</taxon>
        <taxon>Pigmentiphaga</taxon>
    </lineage>
</organism>
<protein>
    <recommendedName>
        <fullName evidence="4">SMODS and SLOG-associating 2TM effector domain-containing protein</fullName>
    </recommendedName>
</protein>
<evidence type="ECO:0000313" key="2">
    <source>
        <dbReference type="EMBL" id="VCU72617.1"/>
    </source>
</evidence>